<keyword evidence="1" id="KW-1133">Transmembrane helix</keyword>
<feature type="transmembrane region" description="Helical" evidence="1">
    <location>
        <begin position="52"/>
        <end position="75"/>
    </location>
</feature>
<reference evidence="2 3" key="1">
    <citation type="submission" date="2020-10" db="EMBL/GenBank/DDBJ databases">
        <title>ChiBAC.</title>
        <authorList>
            <person name="Zenner C."/>
            <person name="Hitch T.C.A."/>
            <person name="Clavel T."/>
        </authorList>
    </citation>
    <scope>NUCLEOTIDE SEQUENCE [LARGE SCALE GENOMIC DNA]</scope>
    <source>
        <strain evidence="2 3">DSM 109015</strain>
    </source>
</reference>
<gene>
    <name evidence="2" type="ORF">INF35_13390</name>
</gene>
<organism evidence="2 3">
    <name type="scientific">Gemmiger gallinarum</name>
    <dbReference type="NCBI Taxonomy" id="2779354"/>
    <lineage>
        <taxon>Bacteria</taxon>
        <taxon>Bacillati</taxon>
        <taxon>Bacillota</taxon>
        <taxon>Clostridia</taxon>
        <taxon>Eubacteriales</taxon>
        <taxon>Gemmiger</taxon>
    </lineage>
</organism>
<feature type="transmembrane region" description="Helical" evidence="1">
    <location>
        <begin position="167"/>
        <end position="185"/>
    </location>
</feature>
<keyword evidence="3" id="KW-1185">Reference proteome</keyword>
<name>A0ABR9R6L6_9FIRM</name>
<feature type="transmembrane region" description="Helical" evidence="1">
    <location>
        <begin position="96"/>
        <end position="129"/>
    </location>
</feature>
<evidence type="ECO:0000313" key="3">
    <source>
        <dbReference type="Proteomes" id="UP000768567"/>
    </source>
</evidence>
<evidence type="ECO:0000256" key="1">
    <source>
        <dbReference type="SAM" id="Phobius"/>
    </source>
</evidence>
<sequence>MLNVVRVEFSKLRRWKLLRVLPLLSLVLPAITFSYFATHPDYLTDMGLYKQALFSFNIFLILPAILGVLASMLVYNEQRCDVLKQLWIIPMSKGGYLFAKWVVALTVSLAFMMLAVGFTFAFGLAFGFLSWNGEMMAFILYKGIEAAVLEAVAVIPILALAVSHKGYLLPCCAAIIYAFLGFIVAQTNPYLIPSACAILCISRDLPDIIMPCAYQPFFAVLCFGGWAVASGIYAYHGLSEK</sequence>
<feature type="transmembrane region" description="Helical" evidence="1">
    <location>
        <begin position="135"/>
        <end position="160"/>
    </location>
</feature>
<feature type="transmembrane region" description="Helical" evidence="1">
    <location>
        <begin position="213"/>
        <end position="235"/>
    </location>
</feature>
<comment type="caution">
    <text evidence="2">The sequence shown here is derived from an EMBL/GenBank/DDBJ whole genome shotgun (WGS) entry which is preliminary data.</text>
</comment>
<dbReference type="Proteomes" id="UP000768567">
    <property type="component" value="Unassembled WGS sequence"/>
</dbReference>
<feature type="transmembrane region" description="Helical" evidence="1">
    <location>
        <begin position="20"/>
        <end position="37"/>
    </location>
</feature>
<dbReference type="Pfam" id="PF12730">
    <property type="entry name" value="ABC2_membrane_4"/>
    <property type="match status" value="1"/>
</dbReference>
<proteinExistence type="predicted"/>
<keyword evidence="1" id="KW-0812">Transmembrane</keyword>
<protein>
    <submittedName>
        <fullName evidence="2">ABC transporter permease</fullName>
    </submittedName>
</protein>
<evidence type="ECO:0000313" key="2">
    <source>
        <dbReference type="EMBL" id="MBE5038782.1"/>
    </source>
</evidence>
<accession>A0ABR9R6L6</accession>
<dbReference type="EMBL" id="JADCKC010000004">
    <property type="protein sequence ID" value="MBE5038782.1"/>
    <property type="molecule type" value="Genomic_DNA"/>
</dbReference>
<keyword evidence="1" id="KW-0472">Membrane</keyword>